<evidence type="ECO:0000259" key="7">
    <source>
        <dbReference type="Pfam" id="PF03813"/>
    </source>
</evidence>
<keyword evidence="5" id="KW-0690">Ribosome biogenesis</keyword>
<dbReference type="Pfam" id="PF03813">
    <property type="entry name" value="Nrap"/>
    <property type="match status" value="1"/>
</dbReference>
<feature type="domain" description="Nrap protein" evidence="11">
    <location>
        <begin position="972"/>
        <end position="1128"/>
    </location>
</feature>
<feature type="domain" description="Nrap protein" evidence="12">
    <location>
        <begin position="1132"/>
        <end position="1271"/>
    </location>
</feature>
<feature type="domain" description="Nrap protein" evidence="8">
    <location>
        <begin position="407"/>
        <end position="566"/>
    </location>
</feature>
<dbReference type="eggNOG" id="KOG2054">
    <property type="taxonomic scope" value="Eukaryota"/>
</dbReference>
<dbReference type="InParanoid" id="W4JQM4"/>
<name>W4JQM4_HETIT</name>
<feature type="region of interest" description="Disordered" evidence="6">
    <location>
        <begin position="1"/>
        <end position="108"/>
    </location>
</feature>
<keyword evidence="14" id="KW-1185">Reference proteome</keyword>
<accession>W4JQM4</accession>
<sequence>MALNLKRKRGKENSSRGSKKRQLTPEAEHENGVQAVENSGSESEDAALPEDGHSALEANGPDDASEAGEDGAEGEDEEWEGTGVSMDVDGEPHHERGGKPKKPPTGDEVRAIKEATDLFRSGSFKLQIDALLPNVRPKPSRMAPLDRFLLALHLCLSSLPSVDPQHPLEAARSLLNNEIPGNPPKSKSKSKGKMKASPPSTSISVPYPLPLPSEDANWKVVFEKPADVFLVGSWANKVSVKAKDGEPWSVDVAVEMPSNLFQEKDYLNGRFFHKKAYYLAVLARHIVDSNSGLNVDTFYESSGGDLRLTTLVLRPRQDGSQTDFTKLNAQVRIIPVLPPSSPIPLSRLSPHRSNFRVHHLTESDAPPVESTSESLPTPIYNTAFLLSVTPKPHLLSVHALKQDIPSYADALALLRIWANQRGYGEGKKMCVRGFQGRGAWWSSLLEMVVNGEEPVVNAISKTTRKRPLGKGLSSYQLFKAALSFLSRHDFVSERTFVKSREGHRFPPETYTSHDGAVFVDSSSLINLLAGVPLASLDMLRYDAKITLEILDNNTVSNDPFPDVFLKESRDLLNRYDALIRVDISSAKIRCPSLHETLEHGSPSNALFSSLASLLRRGLGQRIKGLAILHPSLRPRSLSQAHPSNPSLIFIGLIFNAEHAFRLVDHGPTASEAISKAAEDFRDFWGDKAELRRFKDGSIVESVVWDVKSADERAHIPTMVVRHILARHFNLHEDVVVTWQPAFDSVLRLPESISSLYRSAGMSAGFKGAMAAFDELVKILKSLDKDLPLSILNVSPVSESLRYTSAFNPVAIPVSSSTSLPQCARYVPPMEIILEFEKSARWPDDLRAIQKMKLAFFERMTAALTNAVDGVRAQVVVGDGVTGSQIQDQSRLEIVTSQGWVFLARIWHDREATLLHRIVDEQLHVPKALEIPSEDPRKAQDREEATHALELYTREFIHSPRHHRAIAVLCHRFSAYAGTVRLVKRWLAAHWLLHSQVGEEVVEILCASIFLGRGPTSKSGQVYENVPESRERGFAQVIRFLKDWKWADSVFVPLYGEAEGGLDPSKASAPVGAKSVWTVSTEFDKGGHMWTTQGPDLIAAHRVRALAKATWDCLQGIETHALDVKSLFIHPIDDYDFVIQLEQSVLPRYYQNITADPSAWARKGKFANLPQNDETGTPRPGFDPAQMFVDDLKRIYTDTLKIFYDPLGGDRIGAVWDPSLKQARPFRVFNNFSSIPIAKGNEKGKDKDKGLVTLNESAVLSEIARLGAGLVKN</sequence>
<dbReference type="KEGG" id="hir:HETIRDRAFT_482102"/>
<comment type="subcellular location">
    <subcellularLocation>
        <location evidence="1 5">Nucleus</location>
        <location evidence="1 5">Nucleolus</location>
    </subcellularLocation>
</comment>
<dbReference type="FunCoup" id="W4JQM4">
    <property type="interactions" value="642"/>
</dbReference>
<dbReference type="Pfam" id="PF17407">
    <property type="entry name" value="Nrap_D6"/>
    <property type="match status" value="1"/>
</dbReference>
<dbReference type="HOGENOM" id="CLU_003502_1_1_1"/>
<dbReference type="Gene3D" id="3.30.70.3030">
    <property type="match status" value="1"/>
</dbReference>
<dbReference type="AlphaFoldDB" id="W4JQM4"/>
<evidence type="ECO:0000256" key="4">
    <source>
        <dbReference type="ARBA" id="ARBA00023242"/>
    </source>
</evidence>
<dbReference type="GeneID" id="20678007"/>
<feature type="compositionally biased region" description="Acidic residues" evidence="6">
    <location>
        <begin position="63"/>
        <end position="80"/>
    </location>
</feature>
<dbReference type="PANTHER" id="PTHR17972">
    <property type="entry name" value="NUCLEOLAR RNA-ASSOCIATED PROTEIN"/>
    <property type="match status" value="1"/>
</dbReference>
<proteinExistence type="inferred from homology"/>
<dbReference type="InterPro" id="IPR035371">
    <property type="entry name" value="Nrap_D6"/>
</dbReference>
<comment type="similarity">
    <text evidence="2 5">Belongs to the NRAP family.</text>
</comment>
<dbReference type="InterPro" id="IPR035370">
    <property type="entry name" value="Nrap_D5"/>
</dbReference>
<keyword evidence="5" id="KW-0687">Ribonucleoprotein</keyword>
<evidence type="ECO:0000256" key="3">
    <source>
        <dbReference type="ARBA" id="ARBA00022884"/>
    </source>
</evidence>
<dbReference type="RefSeq" id="XP_009552802.1">
    <property type="nucleotide sequence ID" value="XM_009554507.1"/>
</dbReference>
<evidence type="ECO:0000256" key="1">
    <source>
        <dbReference type="ARBA" id="ARBA00004604"/>
    </source>
</evidence>
<evidence type="ECO:0000259" key="10">
    <source>
        <dbReference type="Pfam" id="PF17405"/>
    </source>
</evidence>
<dbReference type="Pfam" id="PF17406">
    <property type="entry name" value="Nrap_D5"/>
    <property type="match status" value="1"/>
</dbReference>
<dbReference type="EMBL" id="KI925466">
    <property type="protein sequence ID" value="ETW75380.1"/>
    <property type="molecule type" value="Genomic_DNA"/>
</dbReference>
<evidence type="ECO:0000259" key="8">
    <source>
        <dbReference type="Pfam" id="PF17403"/>
    </source>
</evidence>
<reference evidence="13 14" key="1">
    <citation type="journal article" date="2012" name="New Phytol.">
        <title>Insight into trade-off between wood decay and parasitism from the genome of a fungal forest pathogen.</title>
        <authorList>
            <person name="Olson A."/>
            <person name="Aerts A."/>
            <person name="Asiegbu F."/>
            <person name="Belbahri L."/>
            <person name="Bouzid O."/>
            <person name="Broberg A."/>
            <person name="Canback B."/>
            <person name="Coutinho P.M."/>
            <person name="Cullen D."/>
            <person name="Dalman K."/>
            <person name="Deflorio G."/>
            <person name="van Diepen L.T."/>
            <person name="Dunand C."/>
            <person name="Duplessis S."/>
            <person name="Durling M."/>
            <person name="Gonthier P."/>
            <person name="Grimwood J."/>
            <person name="Fossdal C.G."/>
            <person name="Hansson D."/>
            <person name="Henrissat B."/>
            <person name="Hietala A."/>
            <person name="Himmelstrand K."/>
            <person name="Hoffmeister D."/>
            <person name="Hogberg N."/>
            <person name="James T.Y."/>
            <person name="Karlsson M."/>
            <person name="Kohler A."/>
            <person name="Kues U."/>
            <person name="Lee Y.H."/>
            <person name="Lin Y.C."/>
            <person name="Lind M."/>
            <person name="Lindquist E."/>
            <person name="Lombard V."/>
            <person name="Lucas S."/>
            <person name="Lunden K."/>
            <person name="Morin E."/>
            <person name="Murat C."/>
            <person name="Park J."/>
            <person name="Raffaello T."/>
            <person name="Rouze P."/>
            <person name="Salamov A."/>
            <person name="Schmutz J."/>
            <person name="Solheim H."/>
            <person name="Stahlberg J."/>
            <person name="Velez H."/>
            <person name="de Vries R.P."/>
            <person name="Wiebenga A."/>
            <person name="Woodward S."/>
            <person name="Yakovlev I."/>
            <person name="Garbelotto M."/>
            <person name="Martin F."/>
            <person name="Grigoriev I.V."/>
            <person name="Stenlid J."/>
        </authorList>
    </citation>
    <scope>NUCLEOTIDE SEQUENCE [LARGE SCALE GENOMIC DNA]</scope>
    <source>
        <strain evidence="13 14">TC 32-1</strain>
    </source>
</reference>
<dbReference type="InterPro" id="IPR005554">
    <property type="entry name" value="NOL6/Upt22"/>
</dbReference>
<evidence type="ECO:0000313" key="14">
    <source>
        <dbReference type="Proteomes" id="UP000030671"/>
    </source>
</evidence>
<protein>
    <recommendedName>
        <fullName evidence="5">U3 small nucleolar RNA-associated protein 22</fullName>
    </recommendedName>
</protein>
<dbReference type="InterPro" id="IPR035082">
    <property type="entry name" value="Nrap_D1"/>
</dbReference>
<evidence type="ECO:0000259" key="12">
    <source>
        <dbReference type="Pfam" id="PF17407"/>
    </source>
</evidence>
<dbReference type="InterPro" id="IPR035367">
    <property type="entry name" value="Nrap_D2"/>
</dbReference>
<dbReference type="GO" id="GO:0003723">
    <property type="term" value="F:RNA binding"/>
    <property type="evidence" value="ECO:0007669"/>
    <property type="project" value="UniProtKB-KW"/>
</dbReference>
<dbReference type="Proteomes" id="UP000030671">
    <property type="component" value="Unassembled WGS sequence"/>
</dbReference>
<dbReference type="GO" id="GO:0006409">
    <property type="term" value="P:tRNA export from nucleus"/>
    <property type="evidence" value="ECO:0007669"/>
    <property type="project" value="TreeGrafter"/>
</dbReference>
<dbReference type="GO" id="GO:0034456">
    <property type="term" value="C:UTP-C complex"/>
    <property type="evidence" value="ECO:0007669"/>
    <property type="project" value="TreeGrafter"/>
</dbReference>
<evidence type="ECO:0000256" key="6">
    <source>
        <dbReference type="SAM" id="MobiDB-lite"/>
    </source>
</evidence>
<feature type="compositionally biased region" description="Basic and acidic residues" evidence="6">
    <location>
        <begin position="90"/>
        <end position="108"/>
    </location>
</feature>
<feature type="region of interest" description="Disordered" evidence="6">
    <location>
        <begin position="174"/>
        <end position="203"/>
    </location>
</feature>
<dbReference type="OrthoDB" id="10251401at2759"/>
<keyword evidence="5" id="KW-0698">rRNA processing</keyword>
<organism evidence="13 14">
    <name type="scientific">Heterobasidion irregulare (strain TC 32-1)</name>
    <dbReference type="NCBI Taxonomy" id="747525"/>
    <lineage>
        <taxon>Eukaryota</taxon>
        <taxon>Fungi</taxon>
        <taxon>Dikarya</taxon>
        <taxon>Basidiomycota</taxon>
        <taxon>Agaricomycotina</taxon>
        <taxon>Agaricomycetes</taxon>
        <taxon>Russulales</taxon>
        <taxon>Bondarzewiaceae</taxon>
        <taxon>Heterobasidion</taxon>
        <taxon>Heterobasidion annosum species complex</taxon>
    </lineage>
</organism>
<evidence type="ECO:0000259" key="11">
    <source>
        <dbReference type="Pfam" id="PF17406"/>
    </source>
</evidence>
<dbReference type="InterPro" id="IPR035368">
    <property type="entry name" value="Nrap_D3"/>
</dbReference>
<feature type="domain" description="Nrap protein" evidence="7">
    <location>
        <begin position="250"/>
        <end position="402"/>
    </location>
</feature>
<evidence type="ECO:0000256" key="5">
    <source>
        <dbReference type="RuleBase" id="RU364032"/>
    </source>
</evidence>
<feature type="domain" description="Nrap protein" evidence="10">
    <location>
        <begin position="742"/>
        <end position="970"/>
    </location>
</feature>
<keyword evidence="3 5" id="KW-0694">RNA-binding</keyword>
<dbReference type="Gene3D" id="1.10.1410.10">
    <property type="match status" value="1"/>
</dbReference>
<gene>
    <name evidence="13" type="primary">nrap1</name>
    <name evidence="13" type="ORF">HETIRDRAFT_482102</name>
</gene>
<dbReference type="STRING" id="747525.W4JQM4"/>
<dbReference type="Pfam" id="PF17404">
    <property type="entry name" value="Nrap_D3"/>
    <property type="match status" value="1"/>
</dbReference>
<dbReference type="GO" id="GO:0032040">
    <property type="term" value="C:small-subunit processome"/>
    <property type="evidence" value="ECO:0007669"/>
    <property type="project" value="TreeGrafter"/>
</dbReference>
<dbReference type="GO" id="GO:0006364">
    <property type="term" value="P:rRNA processing"/>
    <property type="evidence" value="ECO:0007669"/>
    <property type="project" value="UniProtKB-KW"/>
</dbReference>
<dbReference type="GO" id="GO:0032545">
    <property type="term" value="C:CURI complex"/>
    <property type="evidence" value="ECO:0007669"/>
    <property type="project" value="TreeGrafter"/>
</dbReference>
<feature type="domain" description="Nrap protein" evidence="9">
    <location>
        <begin position="573"/>
        <end position="729"/>
    </location>
</feature>
<keyword evidence="4 5" id="KW-0539">Nucleus</keyword>
<dbReference type="PANTHER" id="PTHR17972:SF0">
    <property type="entry name" value="NUCLEOLAR PROTEIN 6"/>
    <property type="match status" value="1"/>
</dbReference>
<evidence type="ECO:0000256" key="2">
    <source>
        <dbReference type="ARBA" id="ARBA00006674"/>
    </source>
</evidence>
<dbReference type="InterPro" id="IPR035369">
    <property type="entry name" value="Nrap_D4"/>
</dbReference>
<feature type="compositionally biased region" description="Basic residues" evidence="6">
    <location>
        <begin position="1"/>
        <end position="10"/>
    </location>
</feature>
<evidence type="ECO:0000313" key="13">
    <source>
        <dbReference type="EMBL" id="ETW75380.1"/>
    </source>
</evidence>
<dbReference type="Pfam" id="PF17405">
    <property type="entry name" value="Nrap_D4"/>
    <property type="match status" value="1"/>
</dbReference>
<dbReference type="Pfam" id="PF17403">
    <property type="entry name" value="Nrap_D2"/>
    <property type="match status" value="1"/>
</dbReference>
<evidence type="ECO:0000259" key="9">
    <source>
        <dbReference type="Pfam" id="PF17404"/>
    </source>
</evidence>